<dbReference type="Proteomes" id="UP001230051">
    <property type="component" value="Unassembled WGS sequence"/>
</dbReference>
<dbReference type="GO" id="GO:0042102">
    <property type="term" value="P:positive regulation of T cell proliferation"/>
    <property type="evidence" value="ECO:0007669"/>
    <property type="project" value="TreeGrafter"/>
</dbReference>
<dbReference type="AlphaFoldDB" id="A0AAD8CKD5"/>
<keyword evidence="9" id="KW-0325">Glycoprotein</keyword>
<dbReference type="GO" id="GO:0042130">
    <property type="term" value="P:negative regulation of T cell proliferation"/>
    <property type="evidence" value="ECO:0007669"/>
    <property type="project" value="TreeGrafter"/>
</dbReference>
<evidence type="ECO:0000256" key="3">
    <source>
        <dbReference type="ARBA" id="ARBA00022692"/>
    </source>
</evidence>
<evidence type="ECO:0000256" key="11">
    <source>
        <dbReference type="SAM" id="Phobius"/>
    </source>
</evidence>
<evidence type="ECO:0000256" key="5">
    <source>
        <dbReference type="ARBA" id="ARBA00022989"/>
    </source>
</evidence>
<dbReference type="PROSITE" id="PS50835">
    <property type="entry name" value="IG_LIKE"/>
    <property type="match status" value="1"/>
</dbReference>
<proteinExistence type="predicted"/>
<keyword evidence="10" id="KW-0393">Immunoglobulin domain</keyword>
<evidence type="ECO:0000256" key="2">
    <source>
        <dbReference type="ARBA" id="ARBA00022475"/>
    </source>
</evidence>
<feature type="transmembrane region" description="Helical" evidence="11">
    <location>
        <begin position="165"/>
        <end position="188"/>
    </location>
</feature>
<dbReference type="GO" id="GO:0007166">
    <property type="term" value="P:cell surface receptor signaling pathway"/>
    <property type="evidence" value="ECO:0007669"/>
    <property type="project" value="TreeGrafter"/>
</dbReference>
<evidence type="ECO:0000256" key="4">
    <source>
        <dbReference type="ARBA" id="ARBA00022729"/>
    </source>
</evidence>
<evidence type="ECO:0000313" key="14">
    <source>
        <dbReference type="EMBL" id="KAK1151672.1"/>
    </source>
</evidence>
<evidence type="ECO:0000256" key="9">
    <source>
        <dbReference type="ARBA" id="ARBA00023180"/>
    </source>
</evidence>
<evidence type="ECO:0000256" key="1">
    <source>
        <dbReference type="ARBA" id="ARBA00004251"/>
    </source>
</evidence>
<dbReference type="GO" id="GO:0009897">
    <property type="term" value="C:external side of plasma membrane"/>
    <property type="evidence" value="ECO:0007669"/>
    <property type="project" value="TreeGrafter"/>
</dbReference>
<feature type="signal peptide" evidence="12">
    <location>
        <begin position="1"/>
        <end position="24"/>
    </location>
</feature>
<dbReference type="InterPro" id="IPR036179">
    <property type="entry name" value="Ig-like_dom_sf"/>
</dbReference>
<reference evidence="14" key="1">
    <citation type="submission" date="2022-02" db="EMBL/GenBank/DDBJ databases">
        <title>Atlantic sturgeon de novo genome assembly.</title>
        <authorList>
            <person name="Stock M."/>
            <person name="Klopp C."/>
            <person name="Guiguen Y."/>
            <person name="Cabau C."/>
            <person name="Parinello H."/>
            <person name="Santidrian Yebra-Pimentel E."/>
            <person name="Kuhl H."/>
            <person name="Dirks R.P."/>
            <person name="Guessner J."/>
            <person name="Wuertz S."/>
            <person name="Du K."/>
            <person name="Schartl M."/>
        </authorList>
    </citation>
    <scope>NUCLEOTIDE SEQUENCE</scope>
    <source>
        <strain evidence="14">STURGEONOMICS-FGT-2020</strain>
        <tissue evidence="14">Whole blood</tissue>
    </source>
</reference>
<dbReference type="PANTHER" id="PTHR25466">
    <property type="entry name" value="T-LYMPHOCYTE ACTIVATION ANTIGEN"/>
    <property type="match status" value="1"/>
</dbReference>
<keyword evidence="15" id="KW-1185">Reference proteome</keyword>
<evidence type="ECO:0000259" key="13">
    <source>
        <dbReference type="PROSITE" id="PS50835"/>
    </source>
</evidence>
<sequence>MARTRILIRLIFVLPLSLLHCVSSQTVQVSAQVGGAATLPCDAPTLKGVPLESLYISWRLDDRVVFEFEGKSRKSISTLQSEAELPKKAEGDFSLSLKKVTLAEKGTYECYIKEGSKPQNFFQKVILSVSALPTGSPTETSQSGIVTATTEAPPELRNEYSQNGIVIALVVILVLLVMLVAAGSLWYIRSKREIPARCMCLKTAVEEPSPEDEPMRSRGN</sequence>
<dbReference type="InterPro" id="IPR007110">
    <property type="entry name" value="Ig-like_dom"/>
</dbReference>
<keyword evidence="3 11" id="KW-0812">Transmembrane</keyword>
<feature type="domain" description="Ig-like" evidence="13">
    <location>
        <begin position="15"/>
        <end position="128"/>
    </location>
</feature>
<keyword evidence="2" id="KW-1003">Cell membrane</keyword>
<accession>A0AAD8CKD5</accession>
<evidence type="ECO:0000313" key="15">
    <source>
        <dbReference type="Proteomes" id="UP001230051"/>
    </source>
</evidence>
<evidence type="ECO:0000256" key="6">
    <source>
        <dbReference type="ARBA" id="ARBA00023136"/>
    </source>
</evidence>
<evidence type="ECO:0000256" key="8">
    <source>
        <dbReference type="ARBA" id="ARBA00023170"/>
    </source>
</evidence>
<dbReference type="Pfam" id="PF07686">
    <property type="entry name" value="V-set"/>
    <property type="match status" value="1"/>
</dbReference>
<gene>
    <name evidence="14" type="ORF">AOXY_G31949</name>
</gene>
<dbReference type="InterPro" id="IPR051713">
    <property type="entry name" value="T-cell_Activation_Regulation"/>
</dbReference>
<protein>
    <recommendedName>
        <fullName evidence="13">Ig-like domain-containing protein</fullName>
    </recommendedName>
</protein>
<dbReference type="GO" id="GO:0006955">
    <property type="term" value="P:immune response"/>
    <property type="evidence" value="ECO:0007669"/>
    <property type="project" value="TreeGrafter"/>
</dbReference>
<keyword evidence="8" id="KW-0675">Receptor</keyword>
<keyword evidence="4 12" id="KW-0732">Signal</keyword>
<keyword evidence="5 11" id="KW-1133">Transmembrane helix</keyword>
<dbReference type="InterPro" id="IPR013106">
    <property type="entry name" value="Ig_V-set"/>
</dbReference>
<feature type="chain" id="PRO_5042290586" description="Ig-like domain-containing protein" evidence="12">
    <location>
        <begin position="25"/>
        <end position="220"/>
    </location>
</feature>
<dbReference type="SMART" id="SM00409">
    <property type="entry name" value="IG"/>
    <property type="match status" value="1"/>
</dbReference>
<dbReference type="InterPro" id="IPR003599">
    <property type="entry name" value="Ig_sub"/>
</dbReference>
<comment type="subcellular location">
    <subcellularLocation>
        <location evidence="1">Cell membrane</location>
        <topology evidence="1">Single-pass type I membrane protein</topology>
    </subcellularLocation>
</comment>
<evidence type="ECO:0000256" key="7">
    <source>
        <dbReference type="ARBA" id="ARBA00023157"/>
    </source>
</evidence>
<keyword evidence="6 11" id="KW-0472">Membrane</keyword>
<dbReference type="GO" id="GO:0071222">
    <property type="term" value="P:cellular response to lipopolysaccharide"/>
    <property type="evidence" value="ECO:0007669"/>
    <property type="project" value="TreeGrafter"/>
</dbReference>
<evidence type="ECO:0000256" key="10">
    <source>
        <dbReference type="ARBA" id="ARBA00023319"/>
    </source>
</evidence>
<evidence type="ECO:0000256" key="12">
    <source>
        <dbReference type="SAM" id="SignalP"/>
    </source>
</evidence>
<dbReference type="PANTHER" id="PTHR25466:SF11">
    <property type="entry name" value="GALECTIN 17-RELATED"/>
    <property type="match status" value="1"/>
</dbReference>
<dbReference type="GO" id="GO:0031295">
    <property type="term" value="P:T cell costimulation"/>
    <property type="evidence" value="ECO:0007669"/>
    <property type="project" value="TreeGrafter"/>
</dbReference>
<dbReference type="EMBL" id="JAGXEW010000050">
    <property type="protein sequence ID" value="KAK1151672.1"/>
    <property type="molecule type" value="Genomic_DNA"/>
</dbReference>
<organism evidence="14 15">
    <name type="scientific">Acipenser oxyrinchus oxyrinchus</name>
    <dbReference type="NCBI Taxonomy" id="40147"/>
    <lineage>
        <taxon>Eukaryota</taxon>
        <taxon>Metazoa</taxon>
        <taxon>Chordata</taxon>
        <taxon>Craniata</taxon>
        <taxon>Vertebrata</taxon>
        <taxon>Euteleostomi</taxon>
        <taxon>Actinopterygii</taxon>
        <taxon>Chondrostei</taxon>
        <taxon>Acipenseriformes</taxon>
        <taxon>Acipenseridae</taxon>
        <taxon>Acipenser</taxon>
    </lineage>
</organism>
<name>A0AAD8CKD5_ACIOX</name>
<dbReference type="InterPro" id="IPR013783">
    <property type="entry name" value="Ig-like_fold"/>
</dbReference>
<comment type="caution">
    <text evidence="14">The sequence shown here is derived from an EMBL/GenBank/DDBJ whole genome shotgun (WGS) entry which is preliminary data.</text>
</comment>
<dbReference type="SUPFAM" id="SSF48726">
    <property type="entry name" value="Immunoglobulin"/>
    <property type="match status" value="1"/>
</dbReference>
<dbReference type="Gene3D" id="2.60.40.10">
    <property type="entry name" value="Immunoglobulins"/>
    <property type="match status" value="1"/>
</dbReference>
<keyword evidence="7" id="KW-1015">Disulfide bond</keyword>